<comment type="similarity">
    <text evidence="1">Belongs to the short-chain dehydrogenases/reductases (SDR) family.</text>
</comment>
<dbReference type="GO" id="GO:0016491">
    <property type="term" value="F:oxidoreductase activity"/>
    <property type="evidence" value="ECO:0007669"/>
    <property type="project" value="UniProtKB-KW"/>
</dbReference>
<organism evidence="4 5">
    <name type="scientific">Armillaria solidipes</name>
    <dbReference type="NCBI Taxonomy" id="1076256"/>
    <lineage>
        <taxon>Eukaryota</taxon>
        <taxon>Fungi</taxon>
        <taxon>Dikarya</taxon>
        <taxon>Basidiomycota</taxon>
        <taxon>Agaricomycotina</taxon>
        <taxon>Agaricomycetes</taxon>
        <taxon>Agaricomycetidae</taxon>
        <taxon>Agaricales</taxon>
        <taxon>Marasmiineae</taxon>
        <taxon>Physalacriaceae</taxon>
        <taxon>Armillaria</taxon>
    </lineage>
</organism>
<reference evidence="5" key="1">
    <citation type="journal article" date="2017" name="Nat. Ecol. Evol.">
        <title>Genome expansion and lineage-specific genetic innovations in the forest pathogenic fungi Armillaria.</title>
        <authorList>
            <person name="Sipos G."/>
            <person name="Prasanna A.N."/>
            <person name="Walter M.C."/>
            <person name="O'Connor E."/>
            <person name="Balint B."/>
            <person name="Krizsan K."/>
            <person name="Kiss B."/>
            <person name="Hess J."/>
            <person name="Varga T."/>
            <person name="Slot J."/>
            <person name="Riley R."/>
            <person name="Boka B."/>
            <person name="Rigling D."/>
            <person name="Barry K."/>
            <person name="Lee J."/>
            <person name="Mihaltcheva S."/>
            <person name="LaButti K."/>
            <person name="Lipzen A."/>
            <person name="Waldron R."/>
            <person name="Moloney N.M."/>
            <person name="Sperisen C."/>
            <person name="Kredics L."/>
            <person name="Vagvoelgyi C."/>
            <person name="Patrignani A."/>
            <person name="Fitzpatrick D."/>
            <person name="Nagy I."/>
            <person name="Doyle S."/>
            <person name="Anderson J.B."/>
            <person name="Grigoriev I.V."/>
            <person name="Gueldener U."/>
            <person name="Muensterkoetter M."/>
            <person name="Nagy L.G."/>
        </authorList>
    </citation>
    <scope>NUCLEOTIDE SEQUENCE [LARGE SCALE GENOMIC DNA]</scope>
    <source>
        <strain evidence="5">28-4</strain>
    </source>
</reference>
<sequence length="338" mass="37425">MTSSSLGLPLRLVCIMGGVPSKTFNPVEDLPSLAGKVVIVTGSSRGIGFAILQHFSRMGAKVYMAARDEARAKEAIDRLDKEGREPGFGEVIWHELDLKDPRYAKESAERFIAREKRLDILVNNAAILAELGGVQENADGIVNSMAVNYLGPYVFTRTLLQLLESTTSLDGADVRIINVGSHGHTMVKYMEYGSKEAWNHPFKWYLLSSFERYKYSKLAMHLWTNDLSRHLSEEKSKVMILVTQPGAILSDGAIRSLRALPYPPFWIWFAGLMMHPATTGAYTSVFAACAPRDNPQISQGAYIYPPNIAVAQGPAALDEVRQRKLAEFTEGFLQSIGI</sequence>
<dbReference type="Proteomes" id="UP000218334">
    <property type="component" value="Unassembled WGS sequence"/>
</dbReference>
<dbReference type="Gene3D" id="3.40.50.720">
    <property type="entry name" value="NAD(P)-binding Rossmann-like Domain"/>
    <property type="match status" value="1"/>
</dbReference>
<dbReference type="EMBL" id="KZ293417">
    <property type="protein sequence ID" value="PBK75292.1"/>
    <property type="molecule type" value="Genomic_DNA"/>
</dbReference>
<gene>
    <name evidence="4" type="ORF">ARMSODRAFT_904404</name>
</gene>
<protein>
    <submittedName>
        <fullName evidence="4">NAD(P)-binding protein</fullName>
    </submittedName>
</protein>
<evidence type="ECO:0000256" key="3">
    <source>
        <dbReference type="ARBA" id="ARBA00023002"/>
    </source>
</evidence>
<dbReference type="PANTHER" id="PTHR24320">
    <property type="entry name" value="RETINOL DEHYDROGENASE"/>
    <property type="match status" value="1"/>
</dbReference>
<proteinExistence type="inferred from homology"/>
<dbReference type="InterPro" id="IPR002347">
    <property type="entry name" value="SDR_fam"/>
</dbReference>
<keyword evidence="2" id="KW-0521">NADP</keyword>
<name>A0A2H3C7R8_9AGAR</name>
<keyword evidence="3" id="KW-0560">Oxidoreductase</keyword>
<dbReference type="SUPFAM" id="SSF51735">
    <property type="entry name" value="NAD(P)-binding Rossmann-fold domains"/>
    <property type="match status" value="1"/>
</dbReference>
<dbReference type="STRING" id="1076256.A0A2H3C7R8"/>
<dbReference type="Pfam" id="PF00106">
    <property type="entry name" value="adh_short"/>
    <property type="match status" value="1"/>
</dbReference>
<evidence type="ECO:0000256" key="2">
    <source>
        <dbReference type="ARBA" id="ARBA00022857"/>
    </source>
</evidence>
<dbReference type="AlphaFoldDB" id="A0A2H3C7R8"/>
<keyword evidence="5" id="KW-1185">Reference proteome</keyword>
<evidence type="ECO:0000313" key="5">
    <source>
        <dbReference type="Proteomes" id="UP000218334"/>
    </source>
</evidence>
<dbReference type="PANTHER" id="PTHR24320:SF282">
    <property type="entry name" value="WW DOMAIN-CONTAINING OXIDOREDUCTASE"/>
    <property type="match status" value="1"/>
</dbReference>
<dbReference type="PRINTS" id="PR00081">
    <property type="entry name" value="GDHRDH"/>
</dbReference>
<dbReference type="InterPro" id="IPR036291">
    <property type="entry name" value="NAD(P)-bd_dom_sf"/>
</dbReference>
<evidence type="ECO:0000256" key="1">
    <source>
        <dbReference type="ARBA" id="ARBA00006484"/>
    </source>
</evidence>
<accession>A0A2H3C7R8</accession>
<evidence type="ECO:0000313" key="4">
    <source>
        <dbReference type="EMBL" id="PBK75292.1"/>
    </source>
</evidence>